<dbReference type="OrthoDB" id="976756at2"/>
<dbReference type="GO" id="GO:0005737">
    <property type="term" value="C:cytoplasm"/>
    <property type="evidence" value="ECO:0007669"/>
    <property type="project" value="InterPro"/>
</dbReference>
<feature type="domain" description="Insecticide toxin TcdB middle/N-terminal" evidence="4">
    <location>
        <begin position="741"/>
        <end position="854"/>
    </location>
</feature>
<evidence type="ECO:0000256" key="2">
    <source>
        <dbReference type="ARBA" id="ARBA00022525"/>
    </source>
</evidence>
<dbReference type="SUPFAM" id="SSF69318">
    <property type="entry name" value="Integrin alpha N-terminal domain"/>
    <property type="match status" value="1"/>
</dbReference>
<keyword evidence="2" id="KW-0964">Secreted</keyword>
<dbReference type="InterPro" id="IPR006530">
    <property type="entry name" value="YD"/>
</dbReference>
<dbReference type="Pfam" id="PF03534">
    <property type="entry name" value="SpvB"/>
    <property type="match status" value="1"/>
</dbReference>
<reference evidence="5 6" key="1">
    <citation type="submission" date="2018-07" db="EMBL/GenBank/DDBJ databases">
        <title>Genome analysis of Runella aurantiaca.</title>
        <authorList>
            <person name="Yang X."/>
        </authorList>
    </citation>
    <scope>NUCLEOTIDE SEQUENCE [LARGE SCALE GENOMIC DNA]</scope>
    <source>
        <strain evidence="5 6">YX9</strain>
    </source>
</reference>
<dbReference type="InterPro" id="IPR022385">
    <property type="entry name" value="Rhs_assc_core"/>
</dbReference>
<evidence type="ECO:0000259" key="4">
    <source>
        <dbReference type="Pfam" id="PF12256"/>
    </source>
</evidence>
<comment type="caution">
    <text evidence="5">The sequence shown here is derived from an EMBL/GenBank/DDBJ whole genome shotgun (WGS) entry which is preliminary data.</text>
</comment>
<keyword evidence="3" id="KW-0843">Virulence</keyword>
<name>A0A369I659_9BACT</name>
<dbReference type="InterPro" id="IPR031325">
    <property type="entry name" value="RHS_repeat"/>
</dbReference>
<keyword evidence="6" id="KW-1185">Reference proteome</keyword>
<dbReference type="NCBIfam" id="TIGR01643">
    <property type="entry name" value="YD_repeat_2x"/>
    <property type="match status" value="2"/>
</dbReference>
<protein>
    <recommendedName>
        <fullName evidence="4">Insecticide toxin TcdB middle/N-terminal domain-containing protein</fullName>
    </recommendedName>
</protein>
<accession>A0A369I659</accession>
<dbReference type="InterPro" id="IPR022045">
    <property type="entry name" value="TcdB_toxin_mid/N"/>
</dbReference>
<gene>
    <name evidence="5" type="ORF">DVG78_18295</name>
</gene>
<dbReference type="PANTHER" id="PTHR32305:SF15">
    <property type="entry name" value="PROTEIN RHSA-RELATED"/>
    <property type="match status" value="1"/>
</dbReference>
<evidence type="ECO:0000256" key="1">
    <source>
        <dbReference type="ARBA" id="ARBA00004613"/>
    </source>
</evidence>
<comment type="subcellular location">
    <subcellularLocation>
        <location evidence="1">Secreted</location>
    </subcellularLocation>
</comment>
<evidence type="ECO:0000313" key="6">
    <source>
        <dbReference type="Proteomes" id="UP000253141"/>
    </source>
</evidence>
<dbReference type="Gene3D" id="2.180.10.10">
    <property type="entry name" value="RHS repeat-associated core"/>
    <property type="match status" value="2"/>
</dbReference>
<dbReference type="NCBIfam" id="TIGR03696">
    <property type="entry name" value="Rhs_assc_core"/>
    <property type="match status" value="1"/>
</dbReference>
<dbReference type="PANTHER" id="PTHR32305">
    <property type="match status" value="1"/>
</dbReference>
<dbReference type="Pfam" id="PF12256">
    <property type="entry name" value="TcdB_toxin_midN"/>
    <property type="match status" value="1"/>
</dbReference>
<organism evidence="5 6">
    <name type="scientific">Runella aurantiaca</name>
    <dbReference type="NCBI Taxonomy" id="2282308"/>
    <lineage>
        <taxon>Bacteria</taxon>
        <taxon>Pseudomonadati</taxon>
        <taxon>Bacteroidota</taxon>
        <taxon>Cytophagia</taxon>
        <taxon>Cytophagales</taxon>
        <taxon>Spirosomataceae</taxon>
        <taxon>Runella</taxon>
    </lineage>
</organism>
<evidence type="ECO:0000313" key="5">
    <source>
        <dbReference type="EMBL" id="RDB04390.1"/>
    </source>
</evidence>
<evidence type="ECO:0000256" key="3">
    <source>
        <dbReference type="ARBA" id="ARBA00023026"/>
    </source>
</evidence>
<dbReference type="EMBL" id="QPIW01000016">
    <property type="protein sequence ID" value="RDB04390.1"/>
    <property type="molecule type" value="Genomic_DNA"/>
</dbReference>
<proteinExistence type="predicted"/>
<dbReference type="GO" id="GO:0005576">
    <property type="term" value="C:extracellular region"/>
    <property type="evidence" value="ECO:0007669"/>
    <property type="project" value="UniProtKB-SubCell"/>
</dbReference>
<dbReference type="RefSeq" id="WP_114462495.1">
    <property type="nucleotide sequence ID" value="NZ_QPIW01000016.1"/>
</dbReference>
<sequence length="2045" mass="227040">MPFRYFLFWFLLISIGFLRAQLPVAGNNFGYTQGTVSVSDAGAATYSIPLAVPSGTSSLQPQLSLQYNSLGGNGPLGLGWSLQGLSAITRIGRTRAQDETVTATNQTKSVALNVSYTKEDRYSLDGNRLVLAPESILTNQRLDINYGVDQTVYYTEQQTFTKVILYENSITGAPQYFRAYTKSGLIIEYGNSDNSRVTDPIKQVGVQWLINRIEDRKGNFMTFTYLRDEQTGEYLPESILYTGNAAANLSPYNKILFIYESRPDVATLYGLRFQQKSSLTRRLKTIQVLAQNNLIRQYDLAYQVNRYSQLTSVTECDGAGNCFSPTTFQWQNTTGAPGSAVALSNTTTKLMGDFNGDGLLDYVNFQKIVTPYAVGQWSVTTIYQFVINNGQGSFIFAGEIRPPTPMILSDEAWFDLSSRTPFVAELNGDNIDDVVLNWSNLTYIPGIPVPVNTGFEFILSRPTPSNPYACAYKYTRSAIYGAVLPMFADVSGDAISDQTVLTYASGQPIIGTSQIVSDIPGDANAEYYQLGEYSDIPGYNAGLSYANPNQHIVDLNGDGLSELFIYDKNTGNNLTVFTGSVLVSSSVVERQNNYRVGYRQYTKNSVTPSYINKSAGTTVFFDANADKIPDLTYYLPDSNLVRILPSRGDGTFAAPVDIKPKSGATDVLKTYPNLLQLDHDADGLMDLVFYEKTSGNNVLFLNQGNFAFAPAAQSTNVYPPAMFKTGNWYKIGPLMKGSVADVLYYDAAQNKSYVMPLGQKSSILITKITNGANLTTTIVYDNLLNQNFHKRTGNIQYPIIDFQAALNAVAKVRVSSPDGYTSATAYRYEGATLNIEGRGFRGFSRIIETDTVTGIYSVKTYRQDLNSWRYGSASLLKVERFYGDGGLISLLENTSTLIPYPTNTPANNLNRAKSFFGYYSNRKTVDYVTGKTRYTRQQMDEYGNPIYVVTDYANGYRDSTRIAYQNDTSRWLLGLPLTTTQFYLATGQTTISRQSSAEYEATTGLVTRKTAFPNLNDQQKQVTAYTYDAFGNITQQDLTAWNGTQNETRTNKATYESTGRFALTRTNALNQTVGATYNVNLGLKLTETDPNNLTATYEYDGFGRSTKQTSPDGTWQATAYRSASAGLFSSPFGAVYLTYHQTSQGQIMLEHFDAYGRSVQTKTKGFDGRFTVVQRTYQRVGVNEQAKETYPYFEGEASVGYTLSESDILGRPSKHYETKTGGQRIAFTTYAGQLISMTNFAGQTKVEVRDSKDQLVESRWNDGHNVYYGYNTAGDQVASRDFKNNTIVHDYDARGYETAMSDPDLGLYQYIYNGFGELISQTYPNGDVVRMEYDKLGRLVKQTQKEGVTTWQYDTGNKAIGQVSSVSSYATQTSNSYDNLGRRSQQTQVIDGLTYTTNYAYDAQGRMQQLTYPTGLKLKYVYNAHGYLSELRNGTTDAVFWKQNSADAAGHLVQQQFGNGVVTDQQYEPTTQYLLGIKSTYNTSVIQQFAYQYNDLANLTERVDVKRNKREIFTYDALNRLTSAQVEGAGAIQLEYDELGNITSKSDVGNYFYGPAGNGPHRLKTVVSSESNLSCSLALNIGTEYTSFNKVSRMSNDTSYAQITYDAGHQRVMQKLFVRNSLSRTKRYVGSLMEVETFADGRTRTTHFLNGIGLWVDEKPTGGSTTSQVKYLLKDHLGSSTGFTGVNGTLQEELSFDAWGQRRNADWTPLTTNYKGYERGFTEHEHYDLFSLIDMNGRVYDPILARFLSPDPIVQDQTNLQAFNRYSYVMNNPLNATDPSGYIGEKTYIQQVGSAYSQIYIQQVGSAYSQSYSYQNIYIQQLGYTNAQNQAGYTYYNTPSTNVLSSSAIAQNSASGNPSNLLSIGYGQNVTNNSSSTKSSKPIRKSANEQIIGNKNEKKQFTGNTYDLIHSKGFNEEGLAMTEVKKREDLHKGLSLAGNLAGSAEAMVHDLSDDDGYSSRDRKIFSKTLSVADKAITVVDIATRVKEGDLTGAATETTKVIVAEKVTENAVKTYGKGLMPWLKGFVISIGVATFFETLLEPRPAY</sequence>
<dbReference type="Pfam" id="PF05593">
    <property type="entry name" value="RHS_repeat"/>
    <property type="match status" value="2"/>
</dbReference>
<dbReference type="InterPro" id="IPR028994">
    <property type="entry name" value="Integrin_alpha_N"/>
</dbReference>
<dbReference type="InterPro" id="IPR003284">
    <property type="entry name" value="Sal_SpvB"/>
</dbReference>
<dbReference type="Proteomes" id="UP000253141">
    <property type="component" value="Unassembled WGS sequence"/>
</dbReference>
<dbReference type="InterPro" id="IPR050708">
    <property type="entry name" value="T6SS_VgrG/RHS"/>
</dbReference>